<gene>
    <name evidence="2" type="primary">LOC109005661</name>
</gene>
<dbReference type="KEGG" id="jre:109005661"/>
<dbReference type="Gramene" id="Jr07_12920_p1">
    <property type="protein sequence ID" value="cds.Jr07_12920_p1"/>
    <property type="gene ID" value="Jr07_12920"/>
</dbReference>
<dbReference type="STRING" id="51240.A0A2I4G8J5"/>
<dbReference type="SUPFAM" id="SSF52833">
    <property type="entry name" value="Thioredoxin-like"/>
    <property type="match status" value="1"/>
</dbReference>
<evidence type="ECO:0000313" key="2">
    <source>
        <dbReference type="RefSeq" id="XP_018840223.2"/>
    </source>
</evidence>
<keyword evidence="1" id="KW-1185">Reference proteome</keyword>
<dbReference type="RefSeq" id="XP_018840223.2">
    <property type="nucleotide sequence ID" value="XM_018984678.2"/>
</dbReference>
<reference evidence="2" key="1">
    <citation type="submission" date="2025-08" db="UniProtKB">
        <authorList>
            <consortium name="RefSeq"/>
        </authorList>
    </citation>
    <scope>IDENTIFICATION</scope>
    <source>
        <tissue evidence="2">Leaves</tissue>
    </source>
</reference>
<dbReference type="InterPro" id="IPR036249">
    <property type="entry name" value="Thioredoxin-like_sf"/>
</dbReference>
<sequence>MEASGFSFRRIPCLSGAKADTRSSKPSISCVSVGSRKLRVLGFQQSRARVRPRKAYGAMNMIMNSGFCDNGHKRYYYVSPMCSGKKEKEKEKSVNSCSSLTAKKKLKLFKGLAEDLAKFSDMGFGLDAYDGLAADVQQKAIADAVEVLMSQLQHLRAAEELKKRRKQENAKLKDRQMNIMLDCESSSSSSESSDSECEDVIDMSFLRSEPLTQATLPVLDEVQLVSQENVTTLTLPSRLTQEGSAVLSDGLGDLKSENEVERCTGIGTSSSSNSFGHNDRCSSVTGSSAKRIEVCMGGKCKKSGAATLLEEFGKVTGVEGAVVGCKCLGKCRDGPNVRILNSVDGSEAEGADVSVRSPLNPLCIGVGLDDVGVIVAKFFGDEPKDSGLAAASLQNFL</sequence>
<dbReference type="Proteomes" id="UP000235220">
    <property type="component" value="Chromosome 7"/>
</dbReference>
<name>A0A2I4G8J5_JUGRE</name>
<dbReference type="Gene3D" id="3.40.30.10">
    <property type="entry name" value="Glutaredoxin"/>
    <property type="match status" value="1"/>
</dbReference>
<dbReference type="GeneID" id="109005661"/>
<dbReference type="AlphaFoldDB" id="A0A2I4G8J5"/>
<dbReference type="CDD" id="cd02980">
    <property type="entry name" value="TRX_Fd_family"/>
    <property type="match status" value="1"/>
</dbReference>
<dbReference type="FunCoup" id="A0A2I4G8J5">
    <property type="interactions" value="200"/>
</dbReference>
<accession>A0A2I4G8J5</accession>
<evidence type="ECO:0000313" key="1">
    <source>
        <dbReference type="Proteomes" id="UP000235220"/>
    </source>
</evidence>
<protein>
    <submittedName>
        <fullName evidence="2">Diacylglycerol O-acyltransferase 3</fullName>
    </submittedName>
</protein>
<proteinExistence type="predicted"/>
<dbReference type="OrthoDB" id="913780at2759"/>
<organism evidence="1 2">
    <name type="scientific">Juglans regia</name>
    <name type="common">English walnut</name>
    <dbReference type="NCBI Taxonomy" id="51240"/>
    <lineage>
        <taxon>Eukaryota</taxon>
        <taxon>Viridiplantae</taxon>
        <taxon>Streptophyta</taxon>
        <taxon>Embryophyta</taxon>
        <taxon>Tracheophyta</taxon>
        <taxon>Spermatophyta</taxon>
        <taxon>Magnoliopsida</taxon>
        <taxon>eudicotyledons</taxon>
        <taxon>Gunneridae</taxon>
        <taxon>Pentapetalae</taxon>
        <taxon>rosids</taxon>
        <taxon>fabids</taxon>
        <taxon>Fagales</taxon>
        <taxon>Juglandaceae</taxon>
        <taxon>Juglans</taxon>
    </lineage>
</organism>